<evidence type="ECO:0000256" key="5">
    <source>
        <dbReference type="ARBA" id="ARBA00022679"/>
    </source>
</evidence>
<protein>
    <recommendedName>
        <fullName evidence="11 13">S-adenosylmethionine:tRNA ribosyltransferase-isomerase</fullName>
        <ecNumber evidence="10 13">2.4.99.17</ecNumber>
    </recommendedName>
    <alternativeName>
        <fullName evidence="12 13">Queuosine biosynthesis protein QueA</fullName>
    </alternativeName>
</protein>
<dbReference type="HOGENOM" id="CLU_039110_1_0_9"/>
<dbReference type="Gene3D" id="3.40.1780.10">
    <property type="entry name" value="QueA-like"/>
    <property type="match status" value="2"/>
</dbReference>
<dbReference type="Proteomes" id="UP000000292">
    <property type="component" value="Chromosome"/>
</dbReference>
<dbReference type="EC" id="2.4.99.17" evidence="10 13"/>
<dbReference type="GO" id="GO:0051075">
    <property type="term" value="F:S-adenosylmethionine:tRNA ribosyltransferase-isomerase activity"/>
    <property type="evidence" value="ECO:0007669"/>
    <property type="project" value="UniProtKB-EC"/>
</dbReference>
<comment type="catalytic activity">
    <reaction evidence="8 13">
        <text>7-aminomethyl-7-carbaguanosine(34) in tRNA + S-adenosyl-L-methionine = epoxyqueuosine(34) in tRNA + adenine + L-methionine + 2 H(+)</text>
        <dbReference type="Rhea" id="RHEA:32155"/>
        <dbReference type="Rhea" id="RHEA-COMP:10342"/>
        <dbReference type="Rhea" id="RHEA-COMP:18582"/>
        <dbReference type="ChEBI" id="CHEBI:15378"/>
        <dbReference type="ChEBI" id="CHEBI:16708"/>
        <dbReference type="ChEBI" id="CHEBI:57844"/>
        <dbReference type="ChEBI" id="CHEBI:59789"/>
        <dbReference type="ChEBI" id="CHEBI:82833"/>
        <dbReference type="ChEBI" id="CHEBI:194443"/>
        <dbReference type="EC" id="2.4.99.17"/>
    </reaction>
</comment>
<accession>F8IFQ0</accession>
<evidence type="ECO:0000256" key="10">
    <source>
        <dbReference type="ARBA" id="ARBA00066503"/>
    </source>
</evidence>
<evidence type="ECO:0000256" key="13">
    <source>
        <dbReference type="HAMAP-Rule" id="MF_00113"/>
    </source>
</evidence>
<evidence type="ECO:0000256" key="9">
    <source>
        <dbReference type="ARBA" id="ARBA00061210"/>
    </source>
</evidence>
<dbReference type="FunFam" id="3.40.1780.10:FF:000001">
    <property type="entry name" value="S-adenosylmethionine:tRNA ribosyltransferase-isomerase"/>
    <property type="match status" value="1"/>
</dbReference>
<dbReference type="InterPro" id="IPR042119">
    <property type="entry name" value="QueA_dom2"/>
</dbReference>
<evidence type="ECO:0000256" key="2">
    <source>
        <dbReference type="ARBA" id="ARBA00004691"/>
    </source>
</evidence>
<dbReference type="PANTHER" id="PTHR30307">
    <property type="entry name" value="S-ADENOSYLMETHIONINE:TRNA RIBOSYLTRANSFERASE-ISOMERASE"/>
    <property type="match status" value="1"/>
</dbReference>
<comment type="subcellular location">
    <subcellularLocation>
        <location evidence="1 13">Cytoplasm</location>
    </subcellularLocation>
</comment>
<dbReference type="NCBIfam" id="NF001140">
    <property type="entry name" value="PRK00147.1"/>
    <property type="match status" value="1"/>
</dbReference>
<dbReference type="NCBIfam" id="TIGR00113">
    <property type="entry name" value="queA"/>
    <property type="match status" value="1"/>
</dbReference>
<evidence type="ECO:0000256" key="7">
    <source>
        <dbReference type="ARBA" id="ARBA00022785"/>
    </source>
</evidence>
<comment type="pathway">
    <text evidence="2 13">tRNA modification; tRNA-queuosine biosynthesis.</text>
</comment>
<dbReference type="STRING" id="1048834.TC41_2228"/>
<dbReference type="PATRIC" id="fig|1048834.4.peg.2107"/>
<reference evidence="14 15" key="1">
    <citation type="journal article" date="2011" name="J. Bacteriol.">
        <title>Complete Genome Sequence of Alicyclobacillus acidocaldarius Strain Tc-4-1.</title>
        <authorList>
            <person name="Chen Y."/>
            <person name="He Y."/>
            <person name="Zhang B."/>
            <person name="Yang J."/>
            <person name="Li W."/>
            <person name="Dong Z."/>
            <person name="Hu S."/>
        </authorList>
    </citation>
    <scope>NUCLEOTIDE SEQUENCE [LARGE SCALE GENOMIC DNA]</scope>
    <source>
        <strain evidence="14 15">Tc-4-1</strain>
    </source>
</reference>
<gene>
    <name evidence="13 14" type="primary">queA</name>
    <name evidence="14" type="ordered locus">TC41_2228</name>
</gene>
<dbReference type="eggNOG" id="COG0809">
    <property type="taxonomic scope" value="Bacteria"/>
</dbReference>
<dbReference type="PANTHER" id="PTHR30307:SF0">
    <property type="entry name" value="S-ADENOSYLMETHIONINE:TRNA RIBOSYLTRANSFERASE-ISOMERASE"/>
    <property type="match status" value="1"/>
</dbReference>
<evidence type="ECO:0000256" key="3">
    <source>
        <dbReference type="ARBA" id="ARBA00011245"/>
    </source>
</evidence>
<dbReference type="FunFam" id="2.40.10.240:FF:000002">
    <property type="entry name" value="S-adenosylmethionine:tRNA ribosyltransferase-isomerase"/>
    <property type="match status" value="1"/>
</dbReference>
<dbReference type="GO" id="GO:0008616">
    <property type="term" value="P:tRNA queuosine(34) biosynthetic process"/>
    <property type="evidence" value="ECO:0007669"/>
    <property type="project" value="UniProtKB-UniRule"/>
</dbReference>
<proteinExistence type="inferred from homology"/>
<dbReference type="KEGG" id="aad:TC41_2228"/>
<evidence type="ECO:0000313" key="14">
    <source>
        <dbReference type="EMBL" id="AEJ44134.1"/>
    </source>
</evidence>
<dbReference type="GO" id="GO:0005737">
    <property type="term" value="C:cytoplasm"/>
    <property type="evidence" value="ECO:0007669"/>
    <property type="project" value="UniProtKB-SubCell"/>
</dbReference>
<evidence type="ECO:0000256" key="12">
    <source>
        <dbReference type="ARBA" id="ARBA00076160"/>
    </source>
</evidence>
<keyword evidence="7 13" id="KW-0671">Queuosine biosynthesis</keyword>
<evidence type="ECO:0000256" key="11">
    <source>
        <dbReference type="ARBA" id="ARBA00069325"/>
    </source>
</evidence>
<dbReference type="InterPro" id="IPR003699">
    <property type="entry name" value="QueA"/>
</dbReference>
<dbReference type="AlphaFoldDB" id="F8IFQ0"/>
<evidence type="ECO:0000256" key="1">
    <source>
        <dbReference type="ARBA" id="ARBA00004496"/>
    </source>
</evidence>
<dbReference type="Pfam" id="PF02547">
    <property type="entry name" value="Queuosine_synth"/>
    <property type="match status" value="1"/>
</dbReference>
<reference evidence="15" key="2">
    <citation type="submission" date="2011-06" db="EMBL/GenBank/DDBJ databases">
        <title>The complete genome sequence of Alicyclobacillus acidocaldarius sp. Tc-4-1.</title>
        <authorList>
            <person name="Chen Y."/>
            <person name="He Y."/>
            <person name="Dong Z."/>
            <person name="Hu S."/>
        </authorList>
    </citation>
    <scope>NUCLEOTIDE SEQUENCE [LARGE SCALE GENOMIC DNA]</scope>
    <source>
        <strain evidence="15">Tc-4-1</strain>
    </source>
</reference>
<evidence type="ECO:0000256" key="4">
    <source>
        <dbReference type="ARBA" id="ARBA00022490"/>
    </source>
</evidence>
<organism evidence="14 15">
    <name type="scientific">Alicyclobacillus acidocaldarius (strain Tc-4-1)</name>
    <name type="common">Bacillus acidocaldarius</name>
    <dbReference type="NCBI Taxonomy" id="1048834"/>
    <lineage>
        <taxon>Bacteria</taxon>
        <taxon>Bacillati</taxon>
        <taxon>Bacillota</taxon>
        <taxon>Bacilli</taxon>
        <taxon>Bacillales</taxon>
        <taxon>Alicyclobacillaceae</taxon>
        <taxon>Alicyclobacillus</taxon>
    </lineage>
</organism>
<keyword evidence="6 13" id="KW-0949">S-adenosyl-L-methionine</keyword>
<keyword evidence="4 13" id="KW-0963">Cytoplasm</keyword>
<comment type="similarity">
    <text evidence="9 13">Belongs to the QueA family.</text>
</comment>
<sequence>MFVRVEDFDYELPEHLIAQQPLPERDQSRLLVVDPVDRVVRHRIFADIVEELNPGDVLVMNDSRVLPARLHAVKPDTGGHVELLLVRPIDHQPNTWQCLARPAKRVRVGHRLVLGEGGDVVEMEVVGEEDEGIRLVRFDTTESVIDIANRLGEMPLPPYIHEKLEDQERYQTVYAKRVGSVAAPTAGLHFTERLLQRLRDKGVQLCHVTLHVGIGTFRPVQVENVEEHRMHSEWYEVSPETAEMVNRAKADGRPVIAVGTTALRTLEAAGQSGVLEAKQGETDIFIYPGFKFHIMDGLITNFHLPKSTLFMLVCAIMGTDYAKAVYREAVERSYRFFSFGDAMFIKRRADIAGTREV</sequence>
<evidence type="ECO:0000313" key="15">
    <source>
        <dbReference type="Proteomes" id="UP000000292"/>
    </source>
</evidence>
<dbReference type="InterPro" id="IPR042118">
    <property type="entry name" value="QueA_dom1"/>
</dbReference>
<dbReference type="SUPFAM" id="SSF111337">
    <property type="entry name" value="QueA-like"/>
    <property type="match status" value="1"/>
</dbReference>
<evidence type="ECO:0000256" key="6">
    <source>
        <dbReference type="ARBA" id="ARBA00022691"/>
    </source>
</evidence>
<keyword evidence="5 13" id="KW-0808">Transferase</keyword>
<comment type="function">
    <text evidence="13">Transfers and isomerizes the ribose moiety from AdoMet to the 7-aminomethyl group of 7-deazaguanine (preQ1-tRNA) to give epoxyqueuosine (oQ-tRNA).</text>
</comment>
<dbReference type="InterPro" id="IPR036100">
    <property type="entry name" value="QueA_sf"/>
</dbReference>
<comment type="subunit">
    <text evidence="3 13">Monomer.</text>
</comment>
<dbReference type="Gene3D" id="2.40.10.240">
    <property type="entry name" value="QueA-like"/>
    <property type="match status" value="1"/>
</dbReference>
<name>F8IFQ0_ALIAT</name>
<dbReference type="UniPathway" id="UPA00392"/>
<dbReference type="HAMAP" id="MF_00113">
    <property type="entry name" value="QueA"/>
    <property type="match status" value="1"/>
</dbReference>
<dbReference type="EMBL" id="CP002902">
    <property type="protein sequence ID" value="AEJ44134.1"/>
    <property type="molecule type" value="Genomic_DNA"/>
</dbReference>
<evidence type="ECO:0000256" key="8">
    <source>
        <dbReference type="ARBA" id="ARBA00052751"/>
    </source>
</evidence>